<protein>
    <submittedName>
        <fullName evidence="3">Uncharacterized protein</fullName>
    </submittedName>
</protein>
<evidence type="ECO:0000256" key="2">
    <source>
        <dbReference type="SAM" id="Phobius"/>
    </source>
</evidence>
<proteinExistence type="predicted"/>
<dbReference type="Proteomes" id="UP000624244">
    <property type="component" value="Unassembled WGS sequence"/>
</dbReference>
<evidence type="ECO:0000256" key="1">
    <source>
        <dbReference type="SAM" id="MobiDB-lite"/>
    </source>
</evidence>
<keyword evidence="2" id="KW-0812">Transmembrane</keyword>
<accession>A0A8H5ZHI8</accession>
<dbReference type="AlphaFoldDB" id="A0A8H5ZHI8"/>
<keyword evidence="2" id="KW-1133">Transmembrane helix</keyword>
<feature type="compositionally biased region" description="Low complexity" evidence="1">
    <location>
        <begin position="11"/>
        <end position="33"/>
    </location>
</feature>
<gene>
    <name evidence="3" type="ORF">GGP41_009976</name>
</gene>
<comment type="caution">
    <text evidence="3">The sequence shown here is derived from an EMBL/GenBank/DDBJ whole genome shotgun (WGS) entry which is preliminary data.</text>
</comment>
<organism evidence="3 4">
    <name type="scientific">Cochliobolus sativus</name>
    <name type="common">Common root rot and spot blotch fungus</name>
    <name type="synonym">Bipolaris sorokiniana</name>
    <dbReference type="NCBI Taxonomy" id="45130"/>
    <lineage>
        <taxon>Eukaryota</taxon>
        <taxon>Fungi</taxon>
        <taxon>Dikarya</taxon>
        <taxon>Ascomycota</taxon>
        <taxon>Pezizomycotina</taxon>
        <taxon>Dothideomycetes</taxon>
        <taxon>Pleosporomycetidae</taxon>
        <taxon>Pleosporales</taxon>
        <taxon>Pleosporineae</taxon>
        <taxon>Pleosporaceae</taxon>
        <taxon>Bipolaris</taxon>
    </lineage>
</organism>
<name>A0A8H5ZHI8_COCSA</name>
<feature type="transmembrane region" description="Helical" evidence="2">
    <location>
        <begin position="73"/>
        <end position="91"/>
    </location>
</feature>
<feature type="region of interest" description="Disordered" evidence="1">
    <location>
        <begin position="1"/>
        <end position="33"/>
    </location>
</feature>
<sequence length="102" mass="11967">MQLSSCLSHIPTTTMPPRRNNNTNATPTPILPTHNQHLQTESQKAFSNRRHRHRRAVPWYRRSENVWRSRLETASHFGIFLAALLTLVYFLRRAILTVLEVH</sequence>
<reference evidence="3" key="1">
    <citation type="submission" date="2019-11" db="EMBL/GenBank/DDBJ databases">
        <title>Bipolaris sorokiniana Genome sequencing.</title>
        <authorList>
            <person name="Wang H."/>
        </authorList>
    </citation>
    <scope>NUCLEOTIDE SEQUENCE</scope>
</reference>
<evidence type="ECO:0000313" key="3">
    <source>
        <dbReference type="EMBL" id="KAF5848874.1"/>
    </source>
</evidence>
<dbReference type="EMBL" id="WNKQ01000010">
    <property type="protein sequence ID" value="KAF5848874.1"/>
    <property type="molecule type" value="Genomic_DNA"/>
</dbReference>
<evidence type="ECO:0000313" key="4">
    <source>
        <dbReference type="Proteomes" id="UP000624244"/>
    </source>
</evidence>
<keyword evidence="2" id="KW-0472">Membrane</keyword>